<dbReference type="AlphaFoldDB" id="A0A813ISC5"/>
<evidence type="ECO:0000256" key="1">
    <source>
        <dbReference type="SAM" id="MobiDB-lite"/>
    </source>
</evidence>
<feature type="region of interest" description="Disordered" evidence="1">
    <location>
        <begin position="146"/>
        <end position="178"/>
    </location>
</feature>
<evidence type="ECO:0000313" key="3">
    <source>
        <dbReference type="Proteomes" id="UP000626109"/>
    </source>
</evidence>
<comment type="caution">
    <text evidence="2">The sequence shown here is derived from an EMBL/GenBank/DDBJ whole genome shotgun (WGS) entry which is preliminary data.</text>
</comment>
<evidence type="ECO:0000313" key="2">
    <source>
        <dbReference type="EMBL" id="CAE8654174.1"/>
    </source>
</evidence>
<protein>
    <submittedName>
        <fullName evidence="2">Uncharacterized protein</fullName>
    </submittedName>
</protein>
<feature type="non-terminal residue" evidence="2">
    <location>
        <position position="178"/>
    </location>
</feature>
<gene>
    <name evidence="2" type="ORF">PGLA2088_LOCUS10857</name>
</gene>
<dbReference type="EMBL" id="CAJNNW010012337">
    <property type="protein sequence ID" value="CAE8654174.1"/>
    <property type="molecule type" value="Genomic_DNA"/>
</dbReference>
<accession>A0A813ISC5</accession>
<proteinExistence type="predicted"/>
<reference evidence="2" key="1">
    <citation type="submission" date="2021-02" db="EMBL/GenBank/DDBJ databases">
        <authorList>
            <person name="Dougan E. K."/>
            <person name="Rhodes N."/>
            <person name="Thang M."/>
            <person name="Chan C."/>
        </authorList>
    </citation>
    <scope>NUCLEOTIDE SEQUENCE</scope>
</reference>
<feature type="compositionally biased region" description="Polar residues" evidence="1">
    <location>
        <begin position="161"/>
        <end position="178"/>
    </location>
</feature>
<dbReference type="Proteomes" id="UP000626109">
    <property type="component" value="Unassembled WGS sequence"/>
</dbReference>
<sequence length="178" mass="18725">AAAAIARGLREEGGSCQSSLWGLRIFEWISQAHAFTVEPYVGVIVDAMLAEGCLHGTMIAGANAVSHLGAVCPGAAVRLGPHRVQLMKTIQQMAHAAAADGLPDSRQREKELLDWVQVLVDILGPSRPPGSKVKDELDEGEMVALEEEQGGFVEPEAKTGGKSSPTAKVTKAPSTTTM</sequence>
<organism evidence="2 3">
    <name type="scientific">Polarella glacialis</name>
    <name type="common">Dinoflagellate</name>
    <dbReference type="NCBI Taxonomy" id="89957"/>
    <lineage>
        <taxon>Eukaryota</taxon>
        <taxon>Sar</taxon>
        <taxon>Alveolata</taxon>
        <taxon>Dinophyceae</taxon>
        <taxon>Suessiales</taxon>
        <taxon>Suessiaceae</taxon>
        <taxon>Polarella</taxon>
    </lineage>
</organism>
<name>A0A813ISC5_POLGL</name>